<feature type="region of interest" description="Disordered" evidence="1">
    <location>
        <begin position="13"/>
        <end position="32"/>
    </location>
</feature>
<feature type="compositionally biased region" description="Polar residues" evidence="1">
    <location>
        <begin position="13"/>
        <end position="22"/>
    </location>
</feature>
<gene>
    <name evidence="2" type="ORF">DPCES_0848</name>
</gene>
<evidence type="ECO:0000256" key="1">
    <source>
        <dbReference type="SAM" id="MobiDB-lite"/>
    </source>
</evidence>
<protein>
    <submittedName>
        <fullName evidence="2">Uncharacterized protein</fullName>
    </submittedName>
</protein>
<sequence>MPNSQELLEQISNGQKTLNQAPGRTRLRAYRG</sequence>
<dbReference type="EMBL" id="LK996017">
    <property type="protein sequence ID" value="CDX00735.1"/>
    <property type="molecule type" value="Genomic_DNA"/>
</dbReference>
<accession>A0A098AXA3</accession>
<organism evidence="2">
    <name type="scientific">Desulfitobacterium hafniense</name>
    <name type="common">Desulfitobacterium frappieri</name>
    <dbReference type="NCBI Taxonomy" id="49338"/>
    <lineage>
        <taxon>Bacteria</taxon>
        <taxon>Bacillati</taxon>
        <taxon>Bacillota</taxon>
        <taxon>Clostridia</taxon>
        <taxon>Eubacteriales</taxon>
        <taxon>Desulfitobacteriaceae</taxon>
        <taxon>Desulfitobacterium</taxon>
    </lineage>
</organism>
<evidence type="ECO:0000313" key="2">
    <source>
        <dbReference type="EMBL" id="CDX00735.1"/>
    </source>
</evidence>
<dbReference type="AlphaFoldDB" id="A0A098AXA3"/>
<name>A0A098AXA3_DESHA</name>
<dbReference type="PATRIC" id="fig|49338.4.peg.912"/>
<proteinExistence type="predicted"/>
<reference evidence="2" key="1">
    <citation type="submission" date="2014-07" db="EMBL/GenBank/DDBJ databases">
        <authorList>
            <person name="Hornung V.Bastian."/>
        </authorList>
    </citation>
    <scope>NUCLEOTIDE SEQUENCE</scope>
    <source>
        <strain evidence="2">PCE-S</strain>
    </source>
</reference>